<feature type="domain" description="Immunoglobulin" evidence="11">
    <location>
        <begin position="124"/>
        <end position="211"/>
    </location>
</feature>
<reference evidence="12" key="1">
    <citation type="submission" date="2025-08" db="UniProtKB">
        <authorList>
            <consortium name="Ensembl"/>
        </authorList>
    </citation>
    <scope>IDENTIFICATION</scope>
</reference>
<dbReference type="PANTHER" id="PTHR25466">
    <property type="entry name" value="T-LYMPHOCYTE ACTIVATION ANTIGEN"/>
    <property type="match status" value="1"/>
</dbReference>
<dbReference type="InterPro" id="IPR003599">
    <property type="entry name" value="Ig_sub"/>
</dbReference>
<keyword evidence="5" id="KW-1133">Transmembrane helix</keyword>
<name>A0A3P8VDF6_CYNSE</name>
<dbReference type="GO" id="GO:0042130">
    <property type="term" value="P:negative regulation of T cell proliferation"/>
    <property type="evidence" value="ECO:0007669"/>
    <property type="project" value="TreeGrafter"/>
</dbReference>
<dbReference type="InterPro" id="IPR051713">
    <property type="entry name" value="T-cell_Activation_Regulation"/>
</dbReference>
<dbReference type="SUPFAM" id="SSF48726">
    <property type="entry name" value="Immunoglobulin"/>
    <property type="match status" value="2"/>
</dbReference>
<dbReference type="GO" id="GO:0009897">
    <property type="term" value="C:external side of plasma membrane"/>
    <property type="evidence" value="ECO:0007669"/>
    <property type="project" value="TreeGrafter"/>
</dbReference>
<evidence type="ECO:0000259" key="11">
    <source>
        <dbReference type="SMART" id="SM00409"/>
    </source>
</evidence>
<keyword evidence="10" id="KW-0393">Immunoglobulin domain</keyword>
<dbReference type="Proteomes" id="UP000265120">
    <property type="component" value="Unassembled WGS sequence"/>
</dbReference>
<evidence type="ECO:0000256" key="2">
    <source>
        <dbReference type="ARBA" id="ARBA00022475"/>
    </source>
</evidence>
<accession>A0A3P8VDF6</accession>
<dbReference type="SMART" id="SM00409">
    <property type="entry name" value="IG"/>
    <property type="match status" value="2"/>
</dbReference>
<evidence type="ECO:0000256" key="5">
    <source>
        <dbReference type="ARBA" id="ARBA00022989"/>
    </source>
</evidence>
<evidence type="ECO:0000256" key="9">
    <source>
        <dbReference type="ARBA" id="ARBA00023180"/>
    </source>
</evidence>
<reference evidence="12" key="2">
    <citation type="submission" date="2025-09" db="UniProtKB">
        <authorList>
            <consortium name="Ensembl"/>
        </authorList>
    </citation>
    <scope>IDENTIFICATION</scope>
</reference>
<evidence type="ECO:0000256" key="7">
    <source>
        <dbReference type="ARBA" id="ARBA00023157"/>
    </source>
</evidence>
<dbReference type="GO" id="GO:0006955">
    <property type="term" value="P:immune response"/>
    <property type="evidence" value="ECO:0007669"/>
    <property type="project" value="TreeGrafter"/>
</dbReference>
<keyword evidence="13" id="KW-1185">Reference proteome</keyword>
<keyword evidence="4" id="KW-0732">Signal</keyword>
<dbReference type="InterPro" id="IPR036179">
    <property type="entry name" value="Ig-like_dom_sf"/>
</dbReference>
<evidence type="ECO:0000313" key="12">
    <source>
        <dbReference type="Ensembl" id="ENSCSEP00000010485.1"/>
    </source>
</evidence>
<dbReference type="Ensembl" id="ENSCSET00000010611.1">
    <property type="protein sequence ID" value="ENSCSEP00000010485.1"/>
    <property type="gene ID" value="ENSCSEG00000006733.1"/>
</dbReference>
<dbReference type="Gene3D" id="2.60.40.10">
    <property type="entry name" value="Immunoglobulins"/>
    <property type="match status" value="2"/>
</dbReference>
<keyword evidence="8" id="KW-0675">Receptor</keyword>
<evidence type="ECO:0000256" key="4">
    <source>
        <dbReference type="ARBA" id="ARBA00022729"/>
    </source>
</evidence>
<proteinExistence type="predicted"/>
<dbReference type="GeneTree" id="ENSGT01030000234828"/>
<keyword evidence="3" id="KW-0812">Transmembrane</keyword>
<dbReference type="InParanoid" id="A0A3P8VDF6"/>
<keyword evidence="6" id="KW-0472">Membrane</keyword>
<dbReference type="OMA" id="VLPCSWR"/>
<dbReference type="GO" id="GO:0042102">
    <property type="term" value="P:positive regulation of T cell proliferation"/>
    <property type="evidence" value="ECO:0007669"/>
    <property type="project" value="TreeGrafter"/>
</dbReference>
<dbReference type="GO" id="GO:0031295">
    <property type="term" value="P:T cell costimulation"/>
    <property type="evidence" value="ECO:0007669"/>
    <property type="project" value="TreeGrafter"/>
</dbReference>
<evidence type="ECO:0000313" key="13">
    <source>
        <dbReference type="Proteomes" id="UP000265120"/>
    </source>
</evidence>
<evidence type="ECO:0000256" key="10">
    <source>
        <dbReference type="ARBA" id="ARBA00023319"/>
    </source>
</evidence>
<dbReference type="AlphaFoldDB" id="A0A3P8VDF6"/>
<dbReference type="GO" id="GO:0007166">
    <property type="term" value="P:cell surface receptor signaling pathway"/>
    <property type="evidence" value="ECO:0007669"/>
    <property type="project" value="TreeGrafter"/>
</dbReference>
<keyword evidence="9" id="KW-0325">Glycoprotein</keyword>
<dbReference type="PANTHER" id="PTHR25466:SF11">
    <property type="entry name" value="GALECTIN 17-RELATED"/>
    <property type="match status" value="1"/>
</dbReference>
<evidence type="ECO:0000256" key="1">
    <source>
        <dbReference type="ARBA" id="ARBA00004251"/>
    </source>
</evidence>
<dbReference type="GO" id="GO:0071222">
    <property type="term" value="P:cellular response to lipopolysaccharide"/>
    <property type="evidence" value="ECO:0007669"/>
    <property type="project" value="TreeGrafter"/>
</dbReference>
<protein>
    <submittedName>
        <fullName evidence="12">Uncharacterized LOC103399164</fullName>
    </submittedName>
</protein>
<comment type="subcellular location">
    <subcellularLocation>
        <location evidence="1">Cell membrane</location>
        <topology evidence="1">Single-pass type I membrane protein</topology>
    </subcellularLocation>
</comment>
<feature type="domain" description="Immunoglobulin" evidence="11">
    <location>
        <begin position="1"/>
        <end position="121"/>
    </location>
</feature>
<evidence type="ECO:0000256" key="3">
    <source>
        <dbReference type="ARBA" id="ARBA00022692"/>
    </source>
</evidence>
<evidence type="ECO:0000256" key="6">
    <source>
        <dbReference type="ARBA" id="ARBA00023136"/>
    </source>
</evidence>
<dbReference type="InterPro" id="IPR013783">
    <property type="entry name" value="Ig-like_fold"/>
</dbReference>
<dbReference type="STRING" id="244447.ENSCSEP00000010485"/>
<organism evidence="12 13">
    <name type="scientific">Cynoglossus semilaevis</name>
    <name type="common">Tongue sole</name>
    <dbReference type="NCBI Taxonomy" id="244447"/>
    <lineage>
        <taxon>Eukaryota</taxon>
        <taxon>Metazoa</taxon>
        <taxon>Chordata</taxon>
        <taxon>Craniata</taxon>
        <taxon>Vertebrata</taxon>
        <taxon>Euteleostomi</taxon>
        <taxon>Actinopterygii</taxon>
        <taxon>Neopterygii</taxon>
        <taxon>Teleostei</taxon>
        <taxon>Neoteleostei</taxon>
        <taxon>Acanthomorphata</taxon>
        <taxon>Carangaria</taxon>
        <taxon>Pleuronectiformes</taxon>
        <taxon>Pleuronectoidei</taxon>
        <taxon>Cynoglossidae</taxon>
        <taxon>Cynoglossinae</taxon>
        <taxon>Cynoglossus</taxon>
    </lineage>
</organism>
<keyword evidence="2" id="KW-1003">Cell membrane</keyword>
<keyword evidence="7" id="KW-1015">Disulfide bond</keyword>
<sequence>FLSVTVPVGDRAVLPCSWRAVLEDLDSSSCHIQWRTIAAEIVFEQWGALKWQADEYQNRVNVPEDNLGSGDCSLLITDVQHGDTGKYESFMMVEEDQIKSRTRTRTWRKKVFLQAVSLLVTDYRSSETRPPGKDLVLDLRTPRSDRVAFQGRNSSEWSVLWVRGDHDTQRLEKHPHQEQLTIKNLRHADQGTYQVLDQHGQTVSSVDLTVDGGLEVW</sequence>
<evidence type="ECO:0000256" key="8">
    <source>
        <dbReference type="ARBA" id="ARBA00023170"/>
    </source>
</evidence>